<keyword evidence="3" id="KW-1185">Reference proteome</keyword>
<feature type="compositionally biased region" description="Polar residues" evidence="1">
    <location>
        <begin position="196"/>
        <end position="236"/>
    </location>
</feature>
<dbReference type="Proteomes" id="UP001149074">
    <property type="component" value="Unassembled WGS sequence"/>
</dbReference>
<dbReference type="EMBL" id="JAPQKI010000005">
    <property type="protein sequence ID" value="KAJ5098020.1"/>
    <property type="molecule type" value="Genomic_DNA"/>
</dbReference>
<feature type="compositionally biased region" description="Low complexity" evidence="1">
    <location>
        <begin position="66"/>
        <end position="77"/>
    </location>
</feature>
<evidence type="ECO:0000256" key="1">
    <source>
        <dbReference type="SAM" id="MobiDB-lite"/>
    </source>
</evidence>
<dbReference type="InterPro" id="IPR017956">
    <property type="entry name" value="AT_hook_DNA-bd_motif"/>
</dbReference>
<feature type="compositionally biased region" description="Basic residues" evidence="1">
    <location>
        <begin position="295"/>
        <end position="304"/>
    </location>
</feature>
<dbReference type="PRINTS" id="PR00929">
    <property type="entry name" value="ATHOOK"/>
</dbReference>
<feature type="region of interest" description="Disordered" evidence="1">
    <location>
        <begin position="1"/>
        <end position="104"/>
    </location>
</feature>
<dbReference type="GO" id="GO:0003677">
    <property type="term" value="F:DNA binding"/>
    <property type="evidence" value="ECO:0007669"/>
    <property type="project" value="InterPro"/>
</dbReference>
<accession>A0A9W9FDD4</accession>
<feature type="compositionally biased region" description="Basic residues" evidence="1">
    <location>
        <begin position="448"/>
        <end position="457"/>
    </location>
</feature>
<proteinExistence type="predicted"/>
<reference evidence="2" key="1">
    <citation type="submission" date="2022-11" db="EMBL/GenBank/DDBJ databases">
        <authorList>
            <person name="Petersen C."/>
        </authorList>
    </citation>
    <scope>NUCLEOTIDE SEQUENCE</scope>
    <source>
        <strain evidence="2">IBT 30761</strain>
    </source>
</reference>
<evidence type="ECO:0000313" key="3">
    <source>
        <dbReference type="Proteomes" id="UP001149074"/>
    </source>
</evidence>
<dbReference type="OrthoDB" id="5404794at2759"/>
<evidence type="ECO:0008006" key="4">
    <source>
        <dbReference type="Google" id="ProtNLM"/>
    </source>
</evidence>
<dbReference type="RefSeq" id="XP_056473674.1">
    <property type="nucleotide sequence ID" value="XM_056617515.1"/>
</dbReference>
<reference evidence="2" key="2">
    <citation type="journal article" date="2023" name="IMA Fungus">
        <title>Comparative genomic study of the Penicillium genus elucidates a diverse pangenome and 15 lateral gene transfer events.</title>
        <authorList>
            <person name="Petersen C."/>
            <person name="Sorensen T."/>
            <person name="Nielsen M.R."/>
            <person name="Sondergaard T.E."/>
            <person name="Sorensen J.L."/>
            <person name="Fitzpatrick D.A."/>
            <person name="Frisvad J.C."/>
            <person name="Nielsen K.L."/>
        </authorList>
    </citation>
    <scope>NUCLEOTIDE SEQUENCE</scope>
    <source>
        <strain evidence="2">IBT 30761</strain>
    </source>
</reference>
<feature type="compositionally biased region" description="Basic and acidic residues" evidence="1">
    <location>
        <begin position="372"/>
        <end position="381"/>
    </location>
</feature>
<organism evidence="2 3">
    <name type="scientific">Penicillium argentinense</name>
    <dbReference type="NCBI Taxonomy" id="1131581"/>
    <lineage>
        <taxon>Eukaryota</taxon>
        <taxon>Fungi</taxon>
        <taxon>Dikarya</taxon>
        <taxon>Ascomycota</taxon>
        <taxon>Pezizomycotina</taxon>
        <taxon>Eurotiomycetes</taxon>
        <taxon>Eurotiomycetidae</taxon>
        <taxon>Eurotiales</taxon>
        <taxon>Aspergillaceae</taxon>
        <taxon>Penicillium</taxon>
    </lineage>
</organism>
<feature type="compositionally biased region" description="Acidic residues" evidence="1">
    <location>
        <begin position="9"/>
        <end position="18"/>
    </location>
</feature>
<gene>
    <name evidence="2" type="ORF">N7532_005021</name>
</gene>
<feature type="compositionally biased region" description="Basic and acidic residues" evidence="1">
    <location>
        <begin position="412"/>
        <end position="423"/>
    </location>
</feature>
<dbReference type="AlphaFoldDB" id="A0A9W9FDD4"/>
<dbReference type="GeneID" id="81356494"/>
<sequence length="580" mass="63477">MSWKRVIQDSDEDEPFADDEVKTSFDPLQGPESPRQQETRDLPAVQQSTHRTEHAGFPEPQLGVNFDQFLQSQDQSQTAVTSSQLQREERWIPSTGDGGGSIGAMMTEIGLAQQRLFDDEGTNVDPNHSISTTYPSGISEPGSYPMHYQTAGPGEPFEPVSPLPNMPQEPTQLVAPPLTNGFEYSTPAPSKHVDSTMDQIEPTTTFATSTNLTETTHTRNSGKAAQRSKSMQNEWNSPHDTEPNSSVRSPKVSRSKSDNGRAGLMSPQHSPASTRDELSMPAVTVQVAPADVISAKKKRGRPKKQSLPEEDEDDELALVHNSISERTKTEKRRPGRPSKSEKAEGTTGDHEETGSQAADPSVFGSKASKNAEPSEKPEPKKRPVQRSKTAPGKLQKRRKIDDNDDVIWVESKTLEVEDAKGETDSTTLETTKQDAPEAPPISTESPALKKRGRKRRKTAEQTSETQAAPAEPEKSEHHLGNLAPNVEAKAKDQPLSIPEQTPNEDEKENTGPSEETQSESTPQPAEPPVKQTPSGSLPQTPQPENPRKTHSPISSTSKVPYRVGLSKRARIAPLLKVVRK</sequence>
<feature type="compositionally biased region" description="Polar residues" evidence="1">
    <location>
        <begin position="510"/>
        <end position="523"/>
    </location>
</feature>
<feature type="compositionally biased region" description="Low complexity" evidence="1">
    <location>
        <begin position="243"/>
        <end position="252"/>
    </location>
</feature>
<feature type="compositionally biased region" description="Basic and acidic residues" evidence="1">
    <location>
        <begin position="338"/>
        <end position="353"/>
    </location>
</feature>
<feature type="compositionally biased region" description="Polar residues" evidence="1">
    <location>
        <begin position="124"/>
        <end position="136"/>
    </location>
</feature>
<feature type="region of interest" description="Disordered" evidence="1">
    <location>
        <begin position="119"/>
        <end position="565"/>
    </location>
</feature>
<evidence type="ECO:0000313" key="2">
    <source>
        <dbReference type="EMBL" id="KAJ5098020.1"/>
    </source>
</evidence>
<comment type="caution">
    <text evidence="2">The sequence shown here is derived from an EMBL/GenBank/DDBJ whole genome shotgun (WGS) entry which is preliminary data.</text>
</comment>
<protein>
    <recommendedName>
        <fullName evidence="4">AT hook domain-containing protein</fullName>
    </recommendedName>
</protein>
<name>A0A9W9FDD4_9EURO</name>